<evidence type="ECO:0000313" key="2">
    <source>
        <dbReference type="EMBL" id="KXG78594.1"/>
    </source>
</evidence>
<protein>
    <recommendedName>
        <fullName evidence="1">DUF1540 domain-containing protein</fullName>
    </recommendedName>
</protein>
<dbReference type="InterPro" id="IPR011437">
    <property type="entry name" value="DUF1540"/>
</dbReference>
<dbReference type="RefSeq" id="WP_066351310.1">
    <property type="nucleotide sequence ID" value="NZ_LOED01000002.1"/>
</dbReference>
<accession>A0A140LDG9</accession>
<dbReference type="InParanoid" id="A0A140LDG9"/>
<dbReference type="AlphaFoldDB" id="A0A140LDG9"/>
<proteinExistence type="predicted"/>
<gene>
    <name evidence="2" type="ORF">AN618_03500</name>
</gene>
<reference evidence="2 3" key="1">
    <citation type="submission" date="2015-12" db="EMBL/GenBank/DDBJ databases">
        <title>Draft genome sequnece of Fervidicola ferrireducens strain Y170.</title>
        <authorList>
            <person name="Patel B.K."/>
        </authorList>
    </citation>
    <scope>NUCLEOTIDE SEQUENCE [LARGE SCALE GENOMIC DNA]</scope>
    <source>
        <strain evidence="2 3">Y170</strain>
    </source>
</reference>
<name>A0A140LDG9_9FIRM</name>
<dbReference type="OrthoDB" id="1684758at2"/>
<keyword evidence="3" id="KW-1185">Reference proteome</keyword>
<organism evidence="2 3">
    <name type="scientific">Fervidicola ferrireducens</name>
    <dbReference type="NCBI Taxonomy" id="520764"/>
    <lineage>
        <taxon>Bacteria</taxon>
        <taxon>Bacillati</taxon>
        <taxon>Bacillota</taxon>
        <taxon>Clostridia</taxon>
        <taxon>Thermosediminibacterales</taxon>
        <taxon>Thermosediminibacteraceae</taxon>
        <taxon>Fervidicola</taxon>
    </lineage>
</organism>
<dbReference type="EMBL" id="LOED01000002">
    <property type="protein sequence ID" value="KXG78594.1"/>
    <property type="molecule type" value="Genomic_DNA"/>
</dbReference>
<evidence type="ECO:0000259" key="1">
    <source>
        <dbReference type="Pfam" id="PF07561"/>
    </source>
</evidence>
<sequence length="65" mass="7235">MPNLKCNVTTCKYNRNLECCAENVMVNAIRPNCTSKEGTYCDAYKRKDATDGGTCAGGDNRFCWD</sequence>
<evidence type="ECO:0000313" key="3">
    <source>
        <dbReference type="Proteomes" id="UP000070427"/>
    </source>
</evidence>
<feature type="domain" description="DUF1540" evidence="1">
    <location>
        <begin position="5"/>
        <end position="44"/>
    </location>
</feature>
<dbReference type="Proteomes" id="UP000070427">
    <property type="component" value="Unassembled WGS sequence"/>
</dbReference>
<dbReference type="Pfam" id="PF07561">
    <property type="entry name" value="DUF1540"/>
    <property type="match status" value="1"/>
</dbReference>
<dbReference type="STRING" id="520764.AN618_03500"/>
<comment type="caution">
    <text evidence="2">The sequence shown here is derived from an EMBL/GenBank/DDBJ whole genome shotgun (WGS) entry which is preliminary data.</text>
</comment>